<sequence length="69" mass="7649">MSLSLEALTMLIADTLNFAPSSFVMQYADVEGDCLNAKLQADLEPLGITFRVETLDIAMSKVKHEEWAD</sequence>
<proteinExistence type="predicted"/>
<gene>
    <name evidence="1" type="ORF">PM001_LOCUS18614</name>
</gene>
<name>A0AAV1UKE6_9STRA</name>
<evidence type="ECO:0000313" key="1">
    <source>
        <dbReference type="EMBL" id="CAK7933464.1"/>
    </source>
</evidence>
<evidence type="ECO:0000313" key="2">
    <source>
        <dbReference type="Proteomes" id="UP001162060"/>
    </source>
</evidence>
<dbReference type="EMBL" id="CAKLBY020000194">
    <property type="protein sequence ID" value="CAK7933464.1"/>
    <property type="molecule type" value="Genomic_DNA"/>
</dbReference>
<comment type="caution">
    <text evidence="1">The sequence shown here is derived from an EMBL/GenBank/DDBJ whole genome shotgun (WGS) entry which is preliminary data.</text>
</comment>
<accession>A0AAV1UKE6</accession>
<reference evidence="1" key="1">
    <citation type="submission" date="2024-01" db="EMBL/GenBank/DDBJ databases">
        <authorList>
            <person name="Webb A."/>
        </authorList>
    </citation>
    <scope>NUCLEOTIDE SEQUENCE</scope>
    <source>
        <strain evidence="1">Pm1</strain>
    </source>
</reference>
<dbReference type="AlphaFoldDB" id="A0AAV1UKE6"/>
<organism evidence="1 2">
    <name type="scientific">Peronospora matthiolae</name>
    <dbReference type="NCBI Taxonomy" id="2874970"/>
    <lineage>
        <taxon>Eukaryota</taxon>
        <taxon>Sar</taxon>
        <taxon>Stramenopiles</taxon>
        <taxon>Oomycota</taxon>
        <taxon>Peronosporomycetes</taxon>
        <taxon>Peronosporales</taxon>
        <taxon>Peronosporaceae</taxon>
        <taxon>Peronospora</taxon>
    </lineage>
</organism>
<protein>
    <submittedName>
        <fullName evidence="1">Uncharacterized protein</fullName>
    </submittedName>
</protein>
<dbReference type="Proteomes" id="UP001162060">
    <property type="component" value="Unassembled WGS sequence"/>
</dbReference>